<protein>
    <submittedName>
        <fullName evidence="2">Uncharacterized protein</fullName>
    </submittedName>
</protein>
<dbReference type="OrthoDB" id="2678395at2759"/>
<feature type="compositionally biased region" description="Pro residues" evidence="1">
    <location>
        <begin position="292"/>
        <end position="304"/>
    </location>
</feature>
<evidence type="ECO:0000313" key="2">
    <source>
        <dbReference type="EMBL" id="KIJ60494.1"/>
    </source>
</evidence>
<dbReference type="HOGENOM" id="CLU_559185_0_0_1"/>
<evidence type="ECO:0000313" key="3">
    <source>
        <dbReference type="Proteomes" id="UP000053820"/>
    </source>
</evidence>
<keyword evidence="3" id="KW-1185">Reference proteome</keyword>
<proteinExistence type="predicted"/>
<name>A0A0C9V4P2_9AGAM</name>
<feature type="region of interest" description="Disordered" evidence="1">
    <location>
        <begin position="23"/>
        <end position="44"/>
    </location>
</feature>
<feature type="compositionally biased region" description="Acidic residues" evidence="1">
    <location>
        <begin position="23"/>
        <end position="37"/>
    </location>
</feature>
<sequence>MAQSPPPTTTILPIPVLEPESVEEREVDELLDSEEVSENTQSLSQDPELLEKFNTLWRKTWPADVIDAWVNKQTEPCVECQKRSLKCESKPRALRCTACARSRRGPCSRWRAFQIHQVAVTLNLSPTATEALARQLEFKSTKFQFRKPKRSVFKHTPAIPSSMRFLQRPSHAPRSGSPQVVSAPVGETVDESEMASSSGTSAQSASHPPIHLRIKLPALNRRTGDDAPPSADQQVGGADDEGDAGRVSRSTSPNISPPHSPPHTPEDPTSPNLVWPDVEVPRADSADVPEPSYEPPPPVEPPATQPEQTVAPAPTKVPTVKDKPPRRPAKRSVAQADIAARDEEIARLKAQLEVQEREIVTLRQEVEAVDDLPSVPGQQPGQAPPSFSRSGAVSENENSTRRYLALQYISRTLKGARDASASQEQRDGFLARAERHLARLAHLEMEGIWRSDVDADEVFAGLARDSWDNGGNLRKRRRVEG</sequence>
<reference evidence="2 3" key="1">
    <citation type="submission" date="2014-04" db="EMBL/GenBank/DDBJ databases">
        <title>Evolutionary Origins and Diversification of the Mycorrhizal Mutualists.</title>
        <authorList>
            <consortium name="DOE Joint Genome Institute"/>
            <consortium name="Mycorrhizal Genomics Consortium"/>
            <person name="Kohler A."/>
            <person name="Kuo A."/>
            <person name="Nagy L.G."/>
            <person name="Floudas D."/>
            <person name="Copeland A."/>
            <person name="Barry K.W."/>
            <person name="Cichocki N."/>
            <person name="Veneault-Fourrey C."/>
            <person name="LaButti K."/>
            <person name="Lindquist E.A."/>
            <person name="Lipzen A."/>
            <person name="Lundell T."/>
            <person name="Morin E."/>
            <person name="Murat C."/>
            <person name="Riley R."/>
            <person name="Ohm R."/>
            <person name="Sun H."/>
            <person name="Tunlid A."/>
            <person name="Henrissat B."/>
            <person name="Grigoriev I.V."/>
            <person name="Hibbett D.S."/>
            <person name="Martin F."/>
        </authorList>
    </citation>
    <scope>NUCLEOTIDE SEQUENCE [LARGE SCALE GENOMIC DNA]</scope>
    <source>
        <strain evidence="2 3">MD-312</strain>
    </source>
</reference>
<evidence type="ECO:0000256" key="1">
    <source>
        <dbReference type="SAM" id="MobiDB-lite"/>
    </source>
</evidence>
<accession>A0A0C9V4P2</accession>
<gene>
    <name evidence="2" type="ORF">HYDPIDRAFT_32130</name>
</gene>
<feature type="region of interest" description="Disordered" evidence="1">
    <location>
        <begin position="370"/>
        <end position="399"/>
    </location>
</feature>
<dbReference type="EMBL" id="KN839871">
    <property type="protein sequence ID" value="KIJ60494.1"/>
    <property type="molecule type" value="Genomic_DNA"/>
</dbReference>
<feature type="compositionally biased region" description="Polar residues" evidence="1">
    <location>
        <begin position="376"/>
        <end position="397"/>
    </location>
</feature>
<dbReference type="Proteomes" id="UP000053820">
    <property type="component" value="Unassembled WGS sequence"/>
</dbReference>
<dbReference type="AlphaFoldDB" id="A0A0C9V4P2"/>
<feature type="region of interest" description="Disordered" evidence="1">
    <location>
        <begin position="154"/>
        <end position="336"/>
    </location>
</feature>
<organism evidence="2 3">
    <name type="scientific">Hydnomerulius pinastri MD-312</name>
    <dbReference type="NCBI Taxonomy" id="994086"/>
    <lineage>
        <taxon>Eukaryota</taxon>
        <taxon>Fungi</taxon>
        <taxon>Dikarya</taxon>
        <taxon>Basidiomycota</taxon>
        <taxon>Agaricomycotina</taxon>
        <taxon>Agaricomycetes</taxon>
        <taxon>Agaricomycetidae</taxon>
        <taxon>Boletales</taxon>
        <taxon>Boletales incertae sedis</taxon>
        <taxon>Leucogyrophana</taxon>
    </lineage>
</organism>
<feature type="compositionally biased region" description="Low complexity" evidence="1">
    <location>
        <begin position="194"/>
        <end position="206"/>
    </location>
</feature>